<name>A0ABR7P776_9FIRM</name>
<dbReference type="Gene3D" id="3.40.710.10">
    <property type="entry name" value="DD-peptidase/beta-lactamase superfamily"/>
    <property type="match status" value="1"/>
</dbReference>
<dbReference type="Pfam" id="PF00768">
    <property type="entry name" value="Peptidase_S11"/>
    <property type="match status" value="1"/>
</dbReference>
<dbReference type="InterPro" id="IPR001967">
    <property type="entry name" value="Peptidase_S11_N"/>
</dbReference>
<dbReference type="PRINTS" id="PR00725">
    <property type="entry name" value="DADACBPTASE1"/>
</dbReference>
<keyword evidence="7" id="KW-0732">Signal</keyword>
<organism evidence="15 16">
    <name type="scientific">Blautia stercoris</name>
    <dbReference type="NCBI Taxonomy" id="871664"/>
    <lineage>
        <taxon>Bacteria</taxon>
        <taxon>Bacillati</taxon>
        <taxon>Bacillota</taxon>
        <taxon>Clostridia</taxon>
        <taxon>Lachnospirales</taxon>
        <taxon>Lachnospiraceae</taxon>
        <taxon>Blautia</taxon>
    </lineage>
</organism>
<evidence type="ECO:0000256" key="8">
    <source>
        <dbReference type="ARBA" id="ARBA00022801"/>
    </source>
</evidence>
<keyword evidence="16" id="KW-1185">Reference proteome</keyword>
<accession>A0ABR7P776</accession>
<proteinExistence type="inferred from homology"/>
<keyword evidence="10" id="KW-0573">Peptidoglycan synthesis</keyword>
<evidence type="ECO:0000313" key="15">
    <source>
        <dbReference type="EMBL" id="MBC8627137.1"/>
    </source>
</evidence>
<evidence type="ECO:0000256" key="2">
    <source>
        <dbReference type="ARBA" id="ARBA00004752"/>
    </source>
</evidence>
<dbReference type="EC" id="3.4.16.4" evidence="4"/>
<dbReference type="SUPFAM" id="SSF69189">
    <property type="entry name" value="Penicillin-binding protein associated domain"/>
    <property type="match status" value="1"/>
</dbReference>
<comment type="pathway">
    <text evidence="2">Cell wall biogenesis; peptidoglycan biosynthesis.</text>
</comment>
<evidence type="ECO:0000256" key="7">
    <source>
        <dbReference type="ARBA" id="ARBA00022729"/>
    </source>
</evidence>
<dbReference type="GO" id="GO:0004180">
    <property type="term" value="F:carboxypeptidase activity"/>
    <property type="evidence" value="ECO:0007669"/>
    <property type="project" value="UniProtKB-KW"/>
</dbReference>
<evidence type="ECO:0000256" key="3">
    <source>
        <dbReference type="ARBA" id="ARBA00007164"/>
    </source>
</evidence>
<evidence type="ECO:0000256" key="9">
    <source>
        <dbReference type="ARBA" id="ARBA00022960"/>
    </source>
</evidence>
<comment type="similarity">
    <text evidence="3 13">Belongs to the peptidase S11 family.</text>
</comment>
<reference evidence="15 16" key="1">
    <citation type="submission" date="2020-08" db="EMBL/GenBank/DDBJ databases">
        <title>Genome public.</title>
        <authorList>
            <person name="Liu C."/>
            <person name="Sun Q."/>
        </authorList>
    </citation>
    <scope>NUCLEOTIDE SEQUENCE [LARGE SCALE GENOMIC DNA]</scope>
    <source>
        <strain evidence="15 16">3_YM_SP_D4_24.mj</strain>
    </source>
</reference>
<dbReference type="Pfam" id="PF07943">
    <property type="entry name" value="PBP5_C"/>
    <property type="match status" value="1"/>
</dbReference>
<keyword evidence="5 15" id="KW-0121">Carboxypeptidase</keyword>
<keyword evidence="9" id="KW-0133">Cell shape</keyword>
<sequence length="414" mass="46489">MKKILSIAFILVFFWGSIQKNLLPVFGADNQSPGTLYSESAVLMDADSGRILYEKNGYEQRPMASTTKIMTCILALENGKEEDIVTASEYAASRPKVHLGVRKGEQFRFGDLLYSLMLESHNDTAVMLAEHLEGDVETFADKMNQKAKKIGCRHTFFITPNGLDATKKTGENEQVHSTTAADLARIMRYCIKESPQKEAFLNITRTQSYTFWDIEKKRSFSCNNHNAFLSMMEGALSGKTGFTAKAGYCYVGALKREEKTLIVALLACGWPNNKTYKWKDTVKLMEYGLNEYEQKSLLEQGTFSLPETLVVENGQAEKIGGVASVPIKVKTIQDKTLLMRKGESVRVIYEGKTKLSAPIKKGSCVGNLKYIVGDCVYLSRPVYTAKSVKAIDYKWCLEKIAKQWTFTFPDNMVE</sequence>
<dbReference type="InterPro" id="IPR018044">
    <property type="entry name" value="Peptidase_S11"/>
</dbReference>
<evidence type="ECO:0000256" key="4">
    <source>
        <dbReference type="ARBA" id="ARBA00012448"/>
    </source>
</evidence>
<dbReference type="InterPro" id="IPR012907">
    <property type="entry name" value="Peptidase_S11_C"/>
</dbReference>
<evidence type="ECO:0000313" key="16">
    <source>
        <dbReference type="Proteomes" id="UP000661649"/>
    </source>
</evidence>
<comment type="function">
    <text evidence="1">Removes C-terminal D-alanyl residues from sugar-peptide cell wall precursors.</text>
</comment>
<evidence type="ECO:0000256" key="13">
    <source>
        <dbReference type="RuleBase" id="RU004016"/>
    </source>
</evidence>
<dbReference type="Gene3D" id="2.60.410.10">
    <property type="entry name" value="D-Ala-D-Ala carboxypeptidase, C-terminal domain"/>
    <property type="match status" value="1"/>
</dbReference>
<comment type="catalytic activity">
    <reaction evidence="12">
        <text>Preferential cleavage: (Ac)2-L-Lys-D-Ala-|-D-Ala. Also transpeptidation of peptidyl-alanyl moieties that are N-acyl substituents of D-alanine.</text>
        <dbReference type="EC" id="3.4.16.4"/>
    </reaction>
</comment>
<dbReference type="SUPFAM" id="SSF56601">
    <property type="entry name" value="beta-lactamase/transpeptidase-like"/>
    <property type="match status" value="1"/>
</dbReference>
<evidence type="ECO:0000259" key="14">
    <source>
        <dbReference type="SMART" id="SM00936"/>
    </source>
</evidence>
<evidence type="ECO:0000256" key="11">
    <source>
        <dbReference type="ARBA" id="ARBA00023316"/>
    </source>
</evidence>
<keyword evidence="8" id="KW-0378">Hydrolase</keyword>
<evidence type="ECO:0000256" key="5">
    <source>
        <dbReference type="ARBA" id="ARBA00022645"/>
    </source>
</evidence>
<evidence type="ECO:0000256" key="6">
    <source>
        <dbReference type="ARBA" id="ARBA00022670"/>
    </source>
</evidence>
<feature type="domain" description="Peptidase S11 D-Ala-D-Ala carboxypeptidase A C-terminal" evidence="14">
    <location>
        <begin position="292"/>
        <end position="390"/>
    </location>
</feature>
<evidence type="ECO:0000256" key="1">
    <source>
        <dbReference type="ARBA" id="ARBA00003217"/>
    </source>
</evidence>
<dbReference type="RefSeq" id="WP_187558017.1">
    <property type="nucleotide sequence ID" value="NZ_JACRTP010000001.1"/>
</dbReference>
<gene>
    <name evidence="15" type="ORF">H8712_00595</name>
</gene>
<dbReference type="InterPro" id="IPR037167">
    <property type="entry name" value="Peptidase_S11_C_sf"/>
</dbReference>
<protein>
    <recommendedName>
        <fullName evidence="4">serine-type D-Ala-D-Ala carboxypeptidase</fullName>
        <ecNumber evidence="4">3.4.16.4</ecNumber>
    </recommendedName>
</protein>
<dbReference type="InterPro" id="IPR012338">
    <property type="entry name" value="Beta-lactam/transpept-like"/>
</dbReference>
<dbReference type="SMART" id="SM00936">
    <property type="entry name" value="PBP5_C"/>
    <property type="match status" value="1"/>
</dbReference>
<comment type="caution">
    <text evidence="15">The sequence shown here is derived from an EMBL/GenBank/DDBJ whole genome shotgun (WGS) entry which is preliminary data.</text>
</comment>
<dbReference type="Proteomes" id="UP000661649">
    <property type="component" value="Unassembled WGS sequence"/>
</dbReference>
<keyword evidence="11" id="KW-0961">Cell wall biogenesis/degradation</keyword>
<evidence type="ECO:0000256" key="12">
    <source>
        <dbReference type="ARBA" id="ARBA00034000"/>
    </source>
</evidence>
<dbReference type="InterPro" id="IPR015956">
    <property type="entry name" value="Peniciliin-bd_prot_C_sf"/>
</dbReference>
<dbReference type="PANTHER" id="PTHR21581:SF33">
    <property type="entry name" value="D-ALANYL-D-ALANINE CARBOXYPEPTIDASE DACB"/>
    <property type="match status" value="1"/>
</dbReference>
<evidence type="ECO:0000256" key="10">
    <source>
        <dbReference type="ARBA" id="ARBA00022984"/>
    </source>
</evidence>
<dbReference type="EMBL" id="JACRTP010000001">
    <property type="protein sequence ID" value="MBC8627137.1"/>
    <property type="molecule type" value="Genomic_DNA"/>
</dbReference>
<dbReference type="PANTHER" id="PTHR21581">
    <property type="entry name" value="D-ALANYL-D-ALANINE CARBOXYPEPTIDASE"/>
    <property type="match status" value="1"/>
</dbReference>
<keyword evidence="6" id="KW-0645">Protease</keyword>